<dbReference type="VEuPathDB" id="FungiDB:SMAC_09519"/>
<sequence>MKFSTLIAFLPAVSALPSAPEARSDVIEARATKKETTDKYLFSITLPKFTSYRKAKNPSTLIWTSDGCSKSPDNPNGYPFTPACHRHDFGYRNYKNQDRFSDANKKKIDQNFKDDLVFQCTNNGYGATCKALAQVYYLAVRAFGRVAGDSSAAAEYEAALATYEALVAEAIEKGEDPTWY</sequence>
<dbReference type="OMA" id="YGATCKA"/>
<dbReference type="PANTHER" id="PTHR40787:SF3">
    <property type="entry name" value="PROTEIN TRANSPORT PROTEIN SEC39"/>
    <property type="match status" value="1"/>
</dbReference>
<dbReference type="AlphaFoldDB" id="A0A8S8ZV95"/>
<dbReference type="Gene3D" id="1.20.90.10">
    <property type="entry name" value="Phospholipase A2 domain"/>
    <property type="match status" value="1"/>
</dbReference>
<protein>
    <recommendedName>
        <fullName evidence="4">Secretory phospholipase A2</fullName>
    </recommendedName>
</protein>
<comment type="caution">
    <text evidence="2">The sequence shown here is derived from an EMBL/GenBank/DDBJ whole genome shotgun (WGS) entry which is preliminary data.</text>
</comment>
<dbReference type="InterPro" id="IPR036444">
    <property type="entry name" value="PLipase_A2_dom_sf"/>
</dbReference>
<feature type="chain" id="PRO_5035917123" description="Secretory phospholipase A2" evidence="1">
    <location>
        <begin position="16"/>
        <end position="180"/>
    </location>
</feature>
<evidence type="ECO:0008006" key="4">
    <source>
        <dbReference type="Google" id="ProtNLM"/>
    </source>
</evidence>
<dbReference type="Pfam" id="PF09056">
    <property type="entry name" value="Phospholip_A2_3"/>
    <property type="match status" value="1"/>
</dbReference>
<evidence type="ECO:0000256" key="1">
    <source>
        <dbReference type="SAM" id="SignalP"/>
    </source>
</evidence>
<dbReference type="GO" id="GO:0004623">
    <property type="term" value="F:phospholipase A2 activity"/>
    <property type="evidence" value="ECO:0007669"/>
    <property type="project" value="InterPro"/>
</dbReference>
<dbReference type="InterPro" id="IPR015141">
    <property type="entry name" value="PLipase_A2_prok/fun"/>
</dbReference>
<dbReference type="Proteomes" id="UP000433876">
    <property type="component" value="Unassembled WGS sequence"/>
</dbReference>
<name>A0A8S8ZV95_SORMA</name>
<dbReference type="PANTHER" id="PTHR40787">
    <property type="entry name" value="SECRETED PROTEIN"/>
    <property type="match status" value="1"/>
</dbReference>
<gene>
    <name evidence="2" type="ORF">SMACR_09519</name>
</gene>
<feature type="signal peptide" evidence="1">
    <location>
        <begin position="1"/>
        <end position="15"/>
    </location>
</feature>
<accession>A0A8S8ZV95</accession>
<evidence type="ECO:0000313" key="2">
    <source>
        <dbReference type="EMBL" id="KAA8632192.1"/>
    </source>
</evidence>
<dbReference type="EMBL" id="NMPR01000060">
    <property type="protein sequence ID" value="KAA8632192.1"/>
    <property type="molecule type" value="Genomic_DNA"/>
</dbReference>
<reference evidence="2 3" key="1">
    <citation type="submission" date="2017-07" db="EMBL/GenBank/DDBJ databases">
        <title>Genome sequence of the Sordaria macrospora wild type strain R19027.</title>
        <authorList>
            <person name="Nowrousian M."/>
            <person name="Teichert I."/>
            <person name="Kueck U."/>
        </authorList>
    </citation>
    <scope>NUCLEOTIDE SEQUENCE [LARGE SCALE GENOMIC DNA]</scope>
    <source>
        <strain evidence="2 3">R19027</strain>
        <tissue evidence="2">Mycelium</tissue>
    </source>
</reference>
<proteinExistence type="predicted"/>
<evidence type="ECO:0000313" key="3">
    <source>
        <dbReference type="Proteomes" id="UP000433876"/>
    </source>
</evidence>
<dbReference type="GO" id="GO:0050482">
    <property type="term" value="P:arachidonate secretion"/>
    <property type="evidence" value="ECO:0007669"/>
    <property type="project" value="InterPro"/>
</dbReference>
<keyword evidence="1" id="KW-0732">Signal</keyword>
<dbReference type="GO" id="GO:0006644">
    <property type="term" value="P:phospholipid metabolic process"/>
    <property type="evidence" value="ECO:0007669"/>
    <property type="project" value="InterPro"/>
</dbReference>
<organism evidence="2 3">
    <name type="scientific">Sordaria macrospora</name>
    <dbReference type="NCBI Taxonomy" id="5147"/>
    <lineage>
        <taxon>Eukaryota</taxon>
        <taxon>Fungi</taxon>
        <taxon>Dikarya</taxon>
        <taxon>Ascomycota</taxon>
        <taxon>Pezizomycotina</taxon>
        <taxon>Sordariomycetes</taxon>
        <taxon>Sordariomycetidae</taxon>
        <taxon>Sordariales</taxon>
        <taxon>Sordariaceae</taxon>
        <taxon>Sordaria</taxon>
    </lineage>
</organism>
<dbReference type="SUPFAM" id="SSF48619">
    <property type="entry name" value="Phospholipase A2, PLA2"/>
    <property type="match status" value="1"/>
</dbReference>